<dbReference type="Pfam" id="PF00282">
    <property type="entry name" value="Pyridoxal_deC"/>
    <property type="match status" value="1"/>
</dbReference>
<comment type="caution">
    <text evidence="8">The sequence shown here is derived from an EMBL/GenBank/DDBJ whole genome shotgun (WGS) entry which is preliminary data.</text>
</comment>
<dbReference type="InterPro" id="IPR015424">
    <property type="entry name" value="PyrdxlP-dep_Trfase"/>
</dbReference>
<dbReference type="InterPro" id="IPR010977">
    <property type="entry name" value="Aromatic_deC"/>
</dbReference>
<dbReference type="InterPro" id="IPR015421">
    <property type="entry name" value="PyrdxlP-dep_Trfase_major"/>
</dbReference>
<dbReference type="GO" id="GO:0016831">
    <property type="term" value="F:carboxy-lyase activity"/>
    <property type="evidence" value="ECO:0007669"/>
    <property type="project" value="UniProtKB-KW"/>
</dbReference>
<evidence type="ECO:0000313" key="8">
    <source>
        <dbReference type="EMBL" id="KAH8705222.1"/>
    </source>
</evidence>
<dbReference type="Gene3D" id="3.90.1150.10">
    <property type="entry name" value="Aspartate Aminotransferase, domain 1"/>
    <property type="match status" value="1"/>
</dbReference>
<dbReference type="AlphaFoldDB" id="A0AAD4Q6C9"/>
<dbReference type="RefSeq" id="XP_046077843.1">
    <property type="nucleotide sequence ID" value="XM_046221939.1"/>
</dbReference>
<dbReference type="GO" id="GO:0030170">
    <property type="term" value="F:pyridoxal phosphate binding"/>
    <property type="evidence" value="ECO:0007669"/>
    <property type="project" value="InterPro"/>
</dbReference>
<name>A0AAD4Q6C9_9EURO</name>
<evidence type="ECO:0000256" key="4">
    <source>
        <dbReference type="ARBA" id="ARBA00022898"/>
    </source>
</evidence>
<evidence type="ECO:0000256" key="3">
    <source>
        <dbReference type="ARBA" id="ARBA00022793"/>
    </source>
</evidence>
<dbReference type="SUPFAM" id="SSF53383">
    <property type="entry name" value="PLP-dependent transferases"/>
    <property type="match status" value="1"/>
</dbReference>
<feature type="modified residue" description="N6-(pyridoxal phosphate)lysine" evidence="6">
    <location>
        <position position="287"/>
    </location>
</feature>
<evidence type="ECO:0000256" key="5">
    <source>
        <dbReference type="ARBA" id="ARBA00023239"/>
    </source>
</evidence>
<keyword evidence="8" id="KW-0808">Transferase</keyword>
<dbReference type="GeneID" id="70252226"/>
<gene>
    <name evidence="8" type="ORF">BGW36DRAFT_456723</name>
</gene>
<dbReference type="Gene3D" id="3.40.640.10">
    <property type="entry name" value="Type I PLP-dependent aspartate aminotransferase-like (Major domain)"/>
    <property type="match status" value="1"/>
</dbReference>
<dbReference type="InterPro" id="IPR021115">
    <property type="entry name" value="Pyridoxal-P_BS"/>
</dbReference>
<comment type="cofactor">
    <cofactor evidence="1 6 7">
        <name>pyridoxal 5'-phosphate</name>
        <dbReference type="ChEBI" id="CHEBI:597326"/>
    </cofactor>
</comment>
<reference evidence="8" key="1">
    <citation type="submission" date="2021-12" db="EMBL/GenBank/DDBJ databases">
        <title>Convergent genome expansion in fungi linked to evolution of root-endophyte symbiosis.</title>
        <authorList>
            <consortium name="DOE Joint Genome Institute"/>
            <person name="Ke Y.-H."/>
            <person name="Bonito G."/>
            <person name="Liao H.-L."/>
            <person name="Looney B."/>
            <person name="Rojas-Flechas A."/>
            <person name="Nash J."/>
            <person name="Hameed K."/>
            <person name="Schadt C."/>
            <person name="Martin F."/>
            <person name="Crous P.W."/>
            <person name="Miettinen O."/>
            <person name="Magnuson J.K."/>
            <person name="Labbe J."/>
            <person name="Jacobson D."/>
            <person name="Doktycz M.J."/>
            <person name="Veneault-Fourrey C."/>
            <person name="Kuo A."/>
            <person name="Mondo S."/>
            <person name="Calhoun S."/>
            <person name="Riley R."/>
            <person name="Ohm R."/>
            <person name="LaButti K."/>
            <person name="Andreopoulos B."/>
            <person name="Pangilinan J."/>
            <person name="Nolan M."/>
            <person name="Tritt A."/>
            <person name="Clum A."/>
            <person name="Lipzen A."/>
            <person name="Daum C."/>
            <person name="Barry K."/>
            <person name="Grigoriev I.V."/>
            <person name="Vilgalys R."/>
        </authorList>
    </citation>
    <scope>NUCLEOTIDE SEQUENCE</scope>
    <source>
        <strain evidence="8">PMI_201</strain>
    </source>
</reference>
<dbReference type="InterPro" id="IPR015422">
    <property type="entry name" value="PyrdxlP-dep_Trfase_small"/>
</dbReference>
<dbReference type="GO" id="GO:0006520">
    <property type="term" value="P:amino acid metabolic process"/>
    <property type="evidence" value="ECO:0007669"/>
    <property type="project" value="InterPro"/>
</dbReference>
<dbReference type="EMBL" id="JAJTJA010000001">
    <property type="protein sequence ID" value="KAH8705222.1"/>
    <property type="molecule type" value="Genomic_DNA"/>
</dbReference>
<dbReference type="PRINTS" id="PR00800">
    <property type="entry name" value="YHDCRBOXLASE"/>
</dbReference>
<keyword evidence="5 7" id="KW-0456">Lyase</keyword>
<evidence type="ECO:0000256" key="6">
    <source>
        <dbReference type="PIRSR" id="PIRSR602129-50"/>
    </source>
</evidence>
<comment type="similarity">
    <text evidence="2 7">Belongs to the group II decarboxylase family.</text>
</comment>
<dbReference type="PANTHER" id="PTHR11999:SF70">
    <property type="entry name" value="MIP05841P"/>
    <property type="match status" value="1"/>
</dbReference>
<dbReference type="PANTHER" id="PTHR11999">
    <property type="entry name" value="GROUP II PYRIDOXAL-5-PHOSPHATE DECARBOXYLASE"/>
    <property type="match status" value="1"/>
</dbReference>
<keyword evidence="9" id="KW-1185">Reference proteome</keyword>
<dbReference type="Proteomes" id="UP001201262">
    <property type="component" value="Unassembled WGS sequence"/>
</dbReference>
<evidence type="ECO:0000256" key="1">
    <source>
        <dbReference type="ARBA" id="ARBA00001933"/>
    </source>
</evidence>
<dbReference type="GO" id="GO:0016740">
    <property type="term" value="F:transferase activity"/>
    <property type="evidence" value="ECO:0007669"/>
    <property type="project" value="UniProtKB-KW"/>
</dbReference>
<evidence type="ECO:0000256" key="2">
    <source>
        <dbReference type="ARBA" id="ARBA00009533"/>
    </source>
</evidence>
<keyword evidence="3" id="KW-0210">Decarboxylase</keyword>
<dbReference type="PROSITE" id="PS00392">
    <property type="entry name" value="DDC_GAD_HDC_YDC"/>
    <property type="match status" value="1"/>
</dbReference>
<accession>A0AAD4Q6C9</accession>
<evidence type="ECO:0000313" key="9">
    <source>
        <dbReference type="Proteomes" id="UP001201262"/>
    </source>
</evidence>
<protein>
    <submittedName>
        <fullName evidence="8">Pyridoxal phosphate-dependent transferase</fullName>
    </submittedName>
</protein>
<proteinExistence type="inferred from homology"/>
<dbReference type="GO" id="GO:0019752">
    <property type="term" value="P:carboxylic acid metabolic process"/>
    <property type="evidence" value="ECO:0007669"/>
    <property type="project" value="InterPro"/>
</dbReference>
<dbReference type="InterPro" id="IPR002129">
    <property type="entry name" value="PyrdxlP-dep_de-COase"/>
</dbReference>
<keyword evidence="4 6" id="KW-0663">Pyridoxal phosphate</keyword>
<evidence type="ECO:0000256" key="7">
    <source>
        <dbReference type="RuleBase" id="RU000382"/>
    </source>
</evidence>
<sequence length="471" mass="52470">MEFVEQGFQQIASHYFNEAKDIELQPICKVADPDTAKFLSEQYALPDDGPHEIGDVLKEAIEINSYRIRNDHPRFFGFIPSPVLPVAWLGDVISSVFNVHGGSRLQSSGASAIEKSLIHWMAMMAGFPAETAGGISVSGGSMANLTAIILARDYKLPHDKVQTGVAYVSDQTHSSVAKGLRILGFREHQVHMVRSDINFRLDTVALEDAIKTDRNNGLYPFLIIATCGTTNTGSIDPIEEITTIAQREQLWVHVDGAYGASVMLSKTHRSLFRGLNKADSISWDAHKWLFQTYTCSFVLVRDKALLYKSFHTGAEYVQDATEMDYVPNYWNFGMELTRPTRATKLWFTLRVLGLDQVSNMLDHAIKLAECAEREVRRLPHWQITSPANLAIVTFRFVPDGKSESELDELNTRISQQLLTENVAAALTSKVNNTVVLRICSIHPELSENSMKGVVARMAELAEGMIHAACII</sequence>
<organism evidence="8 9">
    <name type="scientific">Talaromyces proteolyticus</name>
    <dbReference type="NCBI Taxonomy" id="1131652"/>
    <lineage>
        <taxon>Eukaryota</taxon>
        <taxon>Fungi</taxon>
        <taxon>Dikarya</taxon>
        <taxon>Ascomycota</taxon>
        <taxon>Pezizomycotina</taxon>
        <taxon>Eurotiomycetes</taxon>
        <taxon>Eurotiomycetidae</taxon>
        <taxon>Eurotiales</taxon>
        <taxon>Trichocomaceae</taxon>
        <taxon>Talaromyces</taxon>
        <taxon>Talaromyces sect. Bacilispori</taxon>
    </lineage>
</organism>